<feature type="domain" description="GYF" evidence="3">
    <location>
        <begin position="4"/>
        <end position="49"/>
    </location>
</feature>
<keyword evidence="5" id="KW-1185">Reference proteome</keyword>
<evidence type="ECO:0000313" key="5">
    <source>
        <dbReference type="Proteomes" id="UP000277579"/>
    </source>
</evidence>
<feature type="transmembrane region" description="Helical" evidence="2">
    <location>
        <begin position="80"/>
        <end position="100"/>
    </location>
</feature>
<keyword evidence="2" id="KW-0472">Membrane</keyword>
<dbReference type="InterPro" id="IPR025640">
    <property type="entry name" value="GYF_2"/>
</dbReference>
<proteinExistence type="predicted"/>
<evidence type="ECO:0000256" key="1">
    <source>
        <dbReference type="SAM" id="Coils"/>
    </source>
</evidence>
<dbReference type="AlphaFoldDB" id="A0A495MGT0"/>
<gene>
    <name evidence="4" type="ORF">CLV94_0221</name>
</gene>
<comment type="caution">
    <text evidence="4">The sequence shown here is derived from an EMBL/GenBank/DDBJ whole genome shotgun (WGS) entry which is preliminary data.</text>
</comment>
<feature type="coiled-coil region" evidence="1">
    <location>
        <begin position="152"/>
        <end position="212"/>
    </location>
</feature>
<protein>
    <submittedName>
        <fullName evidence="4">Uncharacterized protein DUF4339</fullName>
    </submittedName>
</protein>
<dbReference type="OrthoDB" id="9764015at2"/>
<dbReference type="EMBL" id="RBLC01000001">
    <property type="protein sequence ID" value="RKS25191.1"/>
    <property type="molecule type" value="Genomic_DNA"/>
</dbReference>
<evidence type="ECO:0000313" key="4">
    <source>
        <dbReference type="EMBL" id="RKS25191.1"/>
    </source>
</evidence>
<keyword evidence="2" id="KW-0812">Transmembrane</keyword>
<evidence type="ECO:0000259" key="3">
    <source>
        <dbReference type="Pfam" id="PF14237"/>
    </source>
</evidence>
<keyword evidence="2" id="KW-1133">Transmembrane helix</keyword>
<reference evidence="4 5" key="1">
    <citation type="submission" date="2018-10" db="EMBL/GenBank/DDBJ databases">
        <title>Genomic Encyclopedia of Archaeal and Bacterial Type Strains, Phase II (KMG-II): from individual species to whole genera.</title>
        <authorList>
            <person name="Goeker M."/>
        </authorList>
    </citation>
    <scope>NUCLEOTIDE SEQUENCE [LARGE SCALE GENOMIC DNA]</scope>
    <source>
        <strain evidence="4 5">DSM 29537</strain>
    </source>
</reference>
<dbReference type="Pfam" id="PF14237">
    <property type="entry name" value="GYF_2"/>
    <property type="match status" value="1"/>
</dbReference>
<dbReference type="RefSeq" id="WP_121374614.1">
    <property type="nucleotide sequence ID" value="NZ_RBLC01000001.1"/>
</dbReference>
<keyword evidence="1" id="KW-0175">Coiled coil</keyword>
<evidence type="ECO:0000256" key="2">
    <source>
        <dbReference type="SAM" id="Phobius"/>
    </source>
</evidence>
<name>A0A495MGT0_9FLAO</name>
<organism evidence="4 5">
    <name type="scientific">Flavobacterium endophyticum</name>
    <dbReference type="NCBI Taxonomy" id="1540163"/>
    <lineage>
        <taxon>Bacteria</taxon>
        <taxon>Pseudomonadati</taxon>
        <taxon>Bacteroidota</taxon>
        <taxon>Flavobacteriia</taxon>
        <taxon>Flavobacteriales</taxon>
        <taxon>Flavobacteriaceae</taxon>
        <taxon>Flavobacterium</taxon>
    </lineage>
</organism>
<accession>A0A495MGT0</accession>
<sequence>MKKYYINNGEQNLGPFDLNDLKSKGIDRDTLVWFFGLERWSRARSIPELKELFRTSLKRREGGFRESVDDETASFFKDRLLLFVAAGLLLGFGILFYSFYITSTITQDEQRSHNELQESKELFMQERVVSVQALPEKQPLLLAEKKASTKRIAQIEIELAIADQNLAAAEQELMGARYFQFLRMSDVRQQEIEAANKKIEVWKDEIKLLKAEMHGLDTASAED</sequence>
<dbReference type="Proteomes" id="UP000277579">
    <property type="component" value="Unassembled WGS sequence"/>
</dbReference>